<reference evidence="1" key="1">
    <citation type="submission" date="2014-11" db="EMBL/GenBank/DDBJ databases">
        <authorList>
            <person name="Amaro Gonzalez C."/>
        </authorList>
    </citation>
    <scope>NUCLEOTIDE SEQUENCE</scope>
</reference>
<proteinExistence type="predicted"/>
<accession>A0A0E9TRE0</accession>
<sequence>MTRAKTYTQTKIIYIFLKLQIAS</sequence>
<organism evidence="1">
    <name type="scientific">Anguilla anguilla</name>
    <name type="common">European freshwater eel</name>
    <name type="synonym">Muraena anguilla</name>
    <dbReference type="NCBI Taxonomy" id="7936"/>
    <lineage>
        <taxon>Eukaryota</taxon>
        <taxon>Metazoa</taxon>
        <taxon>Chordata</taxon>
        <taxon>Craniata</taxon>
        <taxon>Vertebrata</taxon>
        <taxon>Euteleostomi</taxon>
        <taxon>Actinopterygii</taxon>
        <taxon>Neopterygii</taxon>
        <taxon>Teleostei</taxon>
        <taxon>Anguilliformes</taxon>
        <taxon>Anguillidae</taxon>
        <taxon>Anguilla</taxon>
    </lineage>
</organism>
<name>A0A0E9TRE0_ANGAN</name>
<dbReference type="EMBL" id="GBXM01052323">
    <property type="protein sequence ID" value="JAH56254.1"/>
    <property type="molecule type" value="Transcribed_RNA"/>
</dbReference>
<reference evidence="1" key="2">
    <citation type="journal article" date="2015" name="Fish Shellfish Immunol.">
        <title>Early steps in the European eel (Anguilla anguilla)-Vibrio vulnificus interaction in the gills: Role of the RtxA13 toxin.</title>
        <authorList>
            <person name="Callol A."/>
            <person name="Pajuelo D."/>
            <person name="Ebbesson L."/>
            <person name="Teles M."/>
            <person name="MacKenzie S."/>
            <person name="Amaro C."/>
        </authorList>
    </citation>
    <scope>NUCLEOTIDE SEQUENCE</scope>
</reference>
<dbReference type="AlphaFoldDB" id="A0A0E9TRE0"/>
<protein>
    <submittedName>
        <fullName evidence="1">Uncharacterized protein</fullName>
    </submittedName>
</protein>
<evidence type="ECO:0000313" key="1">
    <source>
        <dbReference type="EMBL" id="JAH56254.1"/>
    </source>
</evidence>